<evidence type="ECO:0000256" key="1">
    <source>
        <dbReference type="SAM" id="Phobius"/>
    </source>
</evidence>
<proteinExistence type="predicted"/>
<organism evidence="2 3">
    <name type="scientific">Butyrivibrio hungatei</name>
    <dbReference type="NCBI Taxonomy" id="185008"/>
    <lineage>
        <taxon>Bacteria</taxon>
        <taxon>Bacillati</taxon>
        <taxon>Bacillota</taxon>
        <taxon>Clostridia</taxon>
        <taxon>Lachnospirales</taxon>
        <taxon>Lachnospiraceae</taxon>
        <taxon>Butyrivibrio</taxon>
    </lineage>
</organism>
<feature type="transmembrane region" description="Helical" evidence="1">
    <location>
        <begin position="103"/>
        <end position="125"/>
    </location>
</feature>
<dbReference type="OrthoDB" id="82335at2"/>
<protein>
    <recommendedName>
        <fullName evidence="4">B box-type domain-containing protein</fullName>
    </recommendedName>
</protein>
<evidence type="ECO:0008006" key="4">
    <source>
        <dbReference type="Google" id="ProtNLM"/>
    </source>
</evidence>
<accession>A0A1D9P0D9</accession>
<keyword evidence="1" id="KW-0472">Membrane</keyword>
<reference evidence="3" key="1">
    <citation type="submission" date="2016-10" db="EMBL/GenBank/DDBJ databases">
        <title>The complete genome sequence of the rumen bacterium Butyrivibrio hungatei MB2003.</title>
        <authorList>
            <person name="Palevich N."/>
            <person name="Kelly W.J."/>
            <person name="Leahy S.C."/>
            <person name="Altermann E."/>
            <person name="Rakonjac J."/>
            <person name="Attwood G.T."/>
        </authorList>
    </citation>
    <scope>NUCLEOTIDE SEQUENCE [LARGE SCALE GENOMIC DNA]</scope>
    <source>
        <strain evidence="3">MB2003</strain>
    </source>
</reference>
<sequence length="171" mass="19392">MKCFYHSDREAVGTCQTCGKSLCRECAEKYTPLSCDDCHREMIARSRNEREKAKQDALIDTKAELIKATVIGLIFGIINLVFFGLQKDSHGVPMFKPHELVQVFFLGMGLPYGWALTSHFMPLYYGLSEEGFFKALVLNALKFGLSLILGIPAFLYQIIRLIVRYVLVKKS</sequence>
<dbReference type="EMBL" id="CP017831">
    <property type="protein sequence ID" value="AOZ95665.1"/>
    <property type="molecule type" value="Genomic_DNA"/>
</dbReference>
<keyword evidence="1" id="KW-0812">Transmembrane</keyword>
<dbReference type="KEGG" id="bhu:bhn_I0631"/>
<feature type="transmembrane region" description="Helical" evidence="1">
    <location>
        <begin position="65"/>
        <end position="83"/>
    </location>
</feature>
<feature type="transmembrane region" description="Helical" evidence="1">
    <location>
        <begin position="145"/>
        <end position="167"/>
    </location>
</feature>
<evidence type="ECO:0000313" key="2">
    <source>
        <dbReference type="EMBL" id="AOZ95665.1"/>
    </source>
</evidence>
<dbReference type="Proteomes" id="UP000179284">
    <property type="component" value="Chromosome I"/>
</dbReference>
<name>A0A1D9P0D9_9FIRM</name>
<keyword evidence="3" id="KW-1185">Reference proteome</keyword>
<dbReference type="AlphaFoldDB" id="A0A1D9P0D9"/>
<keyword evidence="1" id="KW-1133">Transmembrane helix</keyword>
<gene>
    <name evidence="2" type="ORF">bhn_I0631</name>
</gene>
<evidence type="ECO:0000313" key="3">
    <source>
        <dbReference type="Proteomes" id="UP000179284"/>
    </source>
</evidence>
<dbReference type="RefSeq" id="WP_071175420.1">
    <property type="nucleotide sequence ID" value="NZ_CP017831.1"/>
</dbReference>